<keyword evidence="1" id="KW-0175">Coiled coil</keyword>
<dbReference type="PANTHER" id="PTHR32182:SF0">
    <property type="entry name" value="DNA REPLICATION AND REPAIR PROTEIN RECF"/>
    <property type="match status" value="1"/>
</dbReference>
<dbReference type="GO" id="GO:0000731">
    <property type="term" value="P:DNA synthesis involved in DNA repair"/>
    <property type="evidence" value="ECO:0007669"/>
    <property type="project" value="TreeGrafter"/>
</dbReference>
<dbReference type="GO" id="GO:0016887">
    <property type="term" value="F:ATP hydrolysis activity"/>
    <property type="evidence" value="ECO:0007669"/>
    <property type="project" value="InterPro"/>
</dbReference>
<dbReference type="EMBL" id="MH910037">
    <property type="protein sequence ID" value="AYR01038.1"/>
    <property type="molecule type" value="Genomic_DNA"/>
</dbReference>
<feature type="domain" description="Rad50/SbcC-type AAA" evidence="2">
    <location>
        <begin position="11"/>
        <end position="263"/>
    </location>
</feature>
<evidence type="ECO:0000313" key="3">
    <source>
        <dbReference type="EMBL" id="AYR01038.1"/>
    </source>
</evidence>
<dbReference type="KEGG" id="vg:77932035"/>
<evidence type="ECO:0000256" key="1">
    <source>
        <dbReference type="SAM" id="Coils"/>
    </source>
</evidence>
<dbReference type="SUPFAM" id="SSF52540">
    <property type="entry name" value="P-loop containing nucleoside triphosphate hydrolases"/>
    <property type="match status" value="1"/>
</dbReference>
<keyword evidence="4" id="KW-1185">Reference proteome</keyword>
<accession>A0A3G3M4V1</accession>
<dbReference type="Pfam" id="PF13476">
    <property type="entry name" value="AAA_23"/>
    <property type="match status" value="1"/>
</dbReference>
<dbReference type="GeneID" id="77932035"/>
<dbReference type="RefSeq" id="YP_010656158.1">
    <property type="nucleotide sequence ID" value="NC_070835.1"/>
</dbReference>
<evidence type="ECO:0000259" key="2">
    <source>
        <dbReference type="Pfam" id="PF13476"/>
    </source>
</evidence>
<reference evidence="3 4" key="1">
    <citation type="submission" date="2018-09" db="EMBL/GenBank/DDBJ databases">
        <authorList>
            <person name="Zack K."/>
            <person name="Stoner T.H."/>
            <person name="Garlena R.A."/>
            <person name="Russell D.A."/>
            <person name="Pope W.H."/>
            <person name="Jacobs-Sera D."/>
            <person name="Hatfull G.F."/>
        </authorList>
    </citation>
    <scope>NUCLEOTIDE SEQUENCE [LARGE SCALE GENOMIC DNA]</scope>
</reference>
<organism evidence="3 4">
    <name type="scientific">Arthrobacter phage Isolde</name>
    <dbReference type="NCBI Taxonomy" id="2419610"/>
    <lineage>
        <taxon>Viruses</taxon>
        <taxon>Duplodnaviria</taxon>
        <taxon>Heunggongvirae</taxon>
        <taxon>Uroviricota</taxon>
        <taxon>Caudoviricetes</taxon>
        <taxon>Isoldevirus</taxon>
        <taxon>Isoldevirus isolde</taxon>
    </lineage>
</organism>
<sequence length="404" mass="44023">MSKIVRLESTNYKRLKAVEIAPDPDGNLVIVAGKNGQGKTSILDSITAALGGVSAKTTPKPIRDGEERAEIILETEDLIVTRRFTASGSTLTVKAPDGAVYPKGQAKLDDLLGRLSLDPLAFTQLSDRDQLATMLELVKLPFDPEQLAAERKELFEVRTEVNRELKQAQSAAAAIPVTKEMADLKPVSVTDLLKELRDGQTLNHNIDVARTARDGWADKVERVKRELAEAQNQLKAAEERLATAPPKIDLEAIQSQLDNAEQINADVRTFESWTRASDAVTERQAEAADLTSKLEEIDRRKADGLAAAEFPVEGLGFDESGVTYNGIPFKQASAAEQLRVSLAMAIALNPKLRVIRIADGSLLDSDNLALVESIAREHDFQVWIEMVGDGNGRGIVIEDGEVRA</sequence>
<dbReference type="Proteomes" id="UP000279087">
    <property type="component" value="Segment"/>
</dbReference>
<dbReference type="InterPro" id="IPR038729">
    <property type="entry name" value="Rad50/SbcC_AAA"/>
</dbReference>
<dbReference type="InterPro" id="IPR027417">
    <property type="entry name" value="P-loop_NTPase"/>
</dbReference>
<name>A0A3G3M4V1_9CAUD</name>
<gene>
    <name evidence="3" type="primary">69</name>
    <name evidence="3" type="ORF">PBI_ISOLDE_69</name>
</gene>
<dbReference type="Gene3D" id="3.40.50.300">
    <property type="entry name" value="P-loop containing nucleotide triphosphate hydrolases"/>
    <property type="match status" value="2"/>
</dbReference>
<proteinExistence type="predicted"/>
<feature type="coiled-coil region" evidence="1">
    <location>
        <begin position="213"/>
        <end position="240"/>
    </location>
</feature>
<protein>
    <submittedName>
        <fullName evidence="3">DNA repair protein, ATPase-like domain</fullName>
    </submittedName>
</protein>
<dbReference type="PANTHER" id="PTHR32182">
    <property type="entry name" value="DNA REPLICATION AND REPAIR PROTEIN RECF"/>
    <property type="match status" value="1"/>
</dbReference>
<evidence type="ECO:0000313" key="4">
    <source>
        <dbReference type="Proteomes" id="UP000279087"/>
    </source>
</evidence>
<dbReference type="GO" id="GO:0006302">
    <property type="term" value="P:double-strand break repair"/>
    <property type="evidence" value="ECO:0007669"/>
    <property type="project" value="InterPro"/>
</dbReference>